<sequence>MPDWKSPKEIQAQGAAFGKLMHALLGLYLYEWLLSVDFDWDFVSGKKRFRWPMVFYFANRYLLFVALIGIAVSLDSSSQLNCQALYTFNQLAGDAAVGLASINLSIRTMAIWAQNKYIIILLVLVILGHWTLILQGVQLKAVWIEGAGCTITETNNKILAAIFIYSMCFDLTVLLLNTYKLMGVNRDSAAQEMMGRSRLAHMIFADGLIFFIIAFLANLVATVFMVLNLNQIMSVIFNVPAAVSSTIVACRAVRRLTNFTHSGPEVFGGTNSSHNRGAMTGTNVRGMTTMNYKNNSKAGVHVQMETFTHTEGIQHEIFHQAKEGSETDVETDIEGKAINSKLETHVYRRLLLGETVWDVSSERWLELTPSHQDAYIYCLLFALIGIAIALNVTEEINCQGLYTFNQNHNLKCFGNAAIGLASVNLSLRTMAVWSRKWYIVAPLVLIIVGHWSLLLHGILLKATWVPGQGCVIIDTDSKLLAATFIYSMIFDFTVLSLTAFKLLYPNSGRSKLVELIFNDGLIYFVIAFLANLIATIFMLLNLNPVMSIIANVPAAIASTIVACRIVRRLSNFTSQGPEMFPTTTQGSTIAFRSNMSGIRPKISTKVTAVRSEGVHVQMETFESPNDKGTLVEYDAAGQISRADSYDPEAQVISDEFKRPPY</sequence>
<proteinExistence type="predicted"/>
<feature type="transmembrane region" description="Helical" evidence="1">
    <location>
        <begin position="12"/>
        <end position="33"/>
    </location>
</feature>
<keyword evidence="1" id="KW-0812">Transmembrane</keyword>
<dbReference type="OrthoDB" id="3197626at2759"/>
<feature type="transmembrane region" description="Helical" evidence="1">
    <location>
        <begin position="479"/>
        <end position="500"/>
    </location>
</feature>
<dbReference type="EMBL" id="NHTK01005675">
    <property type="protein sequence ID" value="PPQ75406.1"/>
    <property type="molecule type" value="Genomic_DNA"/>
</dbReference>
<feature type="transmembrane region" description="Helical" evidence="1">
    <location>
        <begin position="437"/>
        <end position="459"/>
    </location>
</feature>
<feature type="transmembrane region" description="Helical" evidence="1">
    <location>
        <begin position="158"/>
        <end position="179"/>
    </location>
</feature>
<feature type="transmembrane region" description="Helical" evidence="1">
    <location>
        <begin position="232"/>
        <end position="253"/>
    </location>
</feature>
<feature type="transmembrane region" description="Helical" evidence="1">
    <location>
        <begin position="86"/>
        <end position="106"/>
    </location>
</feature>
<accession>A0A409WA62</accession>
<feature type="transmembrane region" description="Helical" evidence="1">
    <location>
        <begin position="521"/>
        <end position="540"/>
    </location>
</feature>
<keyword evidence="1" id="KW-1133">Transmembrane helix</keyword>
<feature type="transmembrane region" description="Helical" evidence="1">
    <location>
        <begin position="118"/>
        <end position="138"/>
    </location>
</feature>
<feature type="transmembrane region" description="Helical" evidence="1">
    <location>
        <begin position="54"/>
        <end position="74"/>
    </location>
</feature>
<dbReference type="InParanoid" id="A0A409WA62"/>
<organism evidence="2 3">
    <name type="scientific">Panaeolus cyanescens</name>
    <dbReference type="NCBI Taxonomy" id="181874"/>
    <lineage>
        <taxon>Eukaryota</taxon>
        <taxon>Fungi</taxon>
        <taxon>Dikarya</taxon>
        <taxon>Basidiomycota</taxon>
        <taxon>Agaricomycotina</taxon>
        <taxon>Agaricomycetes</taxon>
        <taxon>Agaricomycetidae</taxon>
        <taxon>Agaricales</taxon>
        <taxon>Agaricineae</taxon>
        <taxon>Galeropsidaceae</taxon>
        <taxon>Panaeolus</taxon>
    </lineage>
</organism>
<evidence type="ECO:0000313" key="2">
    <source>
        <dbReference type="EMBL" id="PPQ75406.1"/>
    </source>
</evidence>
<keyword evidence="1" id="KW-0472">Membrane</keyword>
<feature type="transmembrane region" description="Helical" evidence="1">
    <location>
        <begin position="546"/>
        <end position="566"/>
    </location>
</feature>
<name>A0A409WA62_9AGAR</name>
<evidence type="ECO:0000256" key="1">
    <source>
        <dbReference type="SAM" id="Phobius"/>
    </source>
</evidence>
<keyword evidence="3" id="KW-1185">Reference proteome</keyword>
<feature type="transmembrane region" description="Helical" evidence="1">
    <location>
        <begin position="199"/>
        <end position="226"/>
    </location>
</feature>
<gene>
    <name evidence="2" type="ORF">CVT24_012968</name>
</gene>
<reference evidence="2 3" key="1">
    <citation type="journal article" date="2018" name="Evol. Lett.">
        <title>Horizontal gene cluster transfer increased hallucinogenic mushroom diversity.</title>
        <authorList>
            <person name="Reynolds H.T."/>
            <person name="Vijayakumar V."/>
            <person name="Gluck-Thaler E."/>
            <person name="Korotkin H.B."/>
            <person name="Matheny P.B."/>
            <person name="Slot J.C."/>
        </authorList>
    </citation>
    <scope>NUCLEOTIDE SEQUENCE [LARGE SCALE GENOMIC DNA]</scope>
    <source>
        <strain evidence="2 3">2629</strain>
    </source>
</reference>
<protein>
    <submittedName>
        <fullName evidence="2">Uncharacterized protein</fullName>
    </submittedName>
</protein>
<evidence type="ECO:0000313" key="3">
    <source>
        <dbReference type="Proteomes" id="UP000284842"/>
    </source>
</evidence>
<dbReference type="AlphaFoldDB" id="A0A409WA62"/>
<dbReference type="Proteomes" id="UP000284842">
    <property type="component" value="Unassembled WGS sequence"/>
</dbReference>
<comment type="caution">
    <text evidence="2">The sequence shown here is derived from an EMBL/GenBank/DDBJ whole genome shotgun (WGS) entry which is preliminary data.</text>
</comment>